<reference evidence="2 3" key="2">
    <citation type="submission" date="2018-11" db="EMBL/GenBank/DDBJ databases">
        <authorList>
            <consortium name="Pathogen Informatics"/>
        </authorList>
    </citation>
    <scope>NUCLEOTIDE SEQUENCE [LARGE SCALE GENOMIC DNA]</scope>
</reference>
<evidence type="ECO:0000313" key="3">
    <source>
        <dbReference type="Proteomes" id="UP000050794"/>
    </source>
</evidence>
<evidence type="ECO:0000313" key="2">
    <source>
        <dbReference type="EMBL" id="VDM42561.1"/>
    </source>
</evidence>
<feature type="region of interest" description="Disordered" evidence="1">
    <location>
        <begin position="125"/>
        <end position="147"/>
    </location>
</feature>
<organism evidence="3 4">
    <name type="scientific">Toxocara canis</name>
    <name type="common">Canine roundworm</name>
    <dbReference type="NCBI Taxonomy" id="6265"/>
    <lineage>
        <taxon>Eukaryota</taxon>
        <taxon>Metazoa</taxon>
        <taxon>Ecdysozoa</taxon>
        <taxon>Nematoda</taxon>
        <taxon>Chromadorea</taxon>
        <taxon>Rhabditida</taxon>
        <taxon>Spirurina</taxon>
        <taxon>Ascaridomorpha</taxon>
        <taxon>Ascaridoidea</taxon>
        <taxon>Toxocaridae</taxon>
        <taxon>Toxocara</taxon>
    </lineage>
</organism>
<reference evidence="4" key="1">
    <citation type="submission" date="2016-06" db="UniProtKB">
        <authorList>
            <consortium name="WormBaseParasite"/>
        </authorList>
    </citation>
    <scope>IDENTIFICATION</scope>
</reference>
<keyword evidence="3" id="KW-1185">Reference proteome</keyword>
<protein>
    <submittedName>
        <fullName evidence="4">CID domain-containing protein</fullName>
    </submittedName>
</protein>
<proteinExistence type="predicted"/>
<dbReference type="Proteomes" id="UP000050794">
    <property type="component" value="Unassembled WGS sequence"/>
</dbReference>
<accession>A0A183URX0</accession>
<sequence>MALAELTGQYELRISSTRTTVSQVSGRRVDNAVFVKHDSPPQHILDCAAQQLIPRHTSSKIVALLLDEVTSLFSSTPTAASRHHPTTTLSALSIAFAHLCADVGAPCKTAATRVVTGWHEVMRARSLSQNARRTESPTGRPTAAQRH</sequence>
<dbReference type="EMBL" id="UYWY01020793">
    <property type="protein sequence ID" value="VDM42561.1"/>
    <property type="molecule type" value="Genomic_DNA"/>
</dbReference>
<dbReference type="AlphaFoldDB" id="A0A183URX0"/>
<dbReference type="WBParaSite" id="TCNE_0001124001-mRNA-1">
    <property type="protein sequence ID" value="TCNE_0001124001-mRNA-1"/>
    <property type="gene ID" value="TCNE_0001124001"/>
</dbReference>
<feature type="compositionally biased region" description="Polar residues" evidence="1">
    <location>
        <begin position="126"/>
        <end position="139"/>
    </location>
</feature>
<evidence type="ECO:0000256" key="1">
    <source>
        <dbReference type="SAM" id="MobiDB-lite"/>
    </source>
</evidence>
<gene>
    <name evidence="2" type="ORF">TCNE_LOCUS11240</name>
</gene>
<evidence type="ECO:0000313" key="4">
    <source>
        <dbReference type="WBParaSite" id="TCNE_0001124001-mRNA-1"/>
    </source>
</evidence>
<name>A0A183URX0_TOXCA</name>